<feature type="transmembrane region" description="Helical" evidence="4">
    <location>
        <begin position="6"/>
        <end position="22"/>
    </location>
</feature>
<feature type="transmembrane region" description="Helical" evidence="4">
    <location>
        <begin position="100"/>
        <end position="118"/>
    </location>
</feature>
<evidence type="ECO:0000256" key="3">
    <source>
        <dbReference type="PROSITE-ProRule" id="PRU00339"/>
    </source>
</evidence>
<accession>A0ABT7Y8C6</accession>
<dbReference type="Pfam" id="PF13181">
    <property type="entry name" value="TPR_8"/>
    <property type="match status" value="1"/>
</dbReference>
<keyword evidence="4" id="KW-1133">Transmembrane helix</keyword>
<dbReference type="Gene3D" id="1.25.40.10">
    <property type="entry name" value="Tetratricopeptide repeat domain"/>
    <property type="match status" value="2"/>
</dbReference>
<feature type="transmembrane region" description="Helical" evidence="4">
    <location>
        <begin position="260"/>
        <end position="281"/>
    </location>
</feature>
<dbReference type="RefSeq" id="WP_289998332.1">
    <property type="nucleotide sequence ID" value="NZ_JAUEPH010000001.1"/>
</dbReference>
<dbReference type="EMBL" id="JAUEPH010000001">
    <property type="protein sequence ID" value="MDN3202775.1"/>
    <property type="molecule type" value="Genomic_DNA"/>
</dbReference>
<dbReference type="InterPro" id="IPR011990">
    <property type="entry name" value="TPR-like_helical_dom_sf"/>
</dbReference>
<reference evidence="5" key="1">
    <citation type="submission" date="2023-06" db="EMBL/GenBank/DDBJ databases">
        <title>Robiginitalea aurantiacus sp. nov. and Algoriphagus sediminis sp. nov., isolated from coastal sediment.</title>
        <authorList>
            <person name="Zhou Z.Y."/>
            <person name="An J."/>
            <person name="Jia Y.W."/>
            <person name="Du Z.J."/>
        </authorList>
    </citation>
    <scope>NUCLEOTIDE SEQUENCE</scope>
    <source>
        <strain evidence="5">C2-7</strain>
    </source>
</reference>
<feature type="repeat" description="TPR" evidence="3">
    <location>
        <begin position="728"/>
        <end position="761"/>
    </location>
</feature>
<dbReference type="SUPFAM" id="SSF81901">
    <property type="entry name" value="HCP-like"/>
    <property type="match status" value="1"/>
</dbReference>
<feature type="transmembrane region" description="Helical" evidence="4">
    <location>
        <begin position="124"/>
        <end position="141"/>
    </location>
</feature>
<evidence type="ECO:0000313" key="6">
    <source>
        <dbReference type="Proteomes" id="UP001171916"/>
    </source>
</evidence>
<feature type="transmembrane region" description="Helical" evidence="4">
    <location>
        <begin position="222"/>
        <end position="239"/>
    </location>
</feature>
<feature type="transmembrane region" description="Helical" evidence="4">
    <location>
        <begin position="176"/>
        <end position="192"/>
    </location>
</feature>
<keyword evidence="4" id="KW-0472">Membrane</keyword>
<evidence type="ECO:0000256" key="1">
    <source>
        <dbReference type="ARBA" id="ARBA00022737"/>
    </source>
</evidence>
<comment type="caution">
    <text evidence="5">The sequence shown here is derived from an EMBL/GenBank/DDBJ whole genome shotgun (WGS) entry which is preliminary data.</text>
</comment>
<protein>
    <submittedName>
        <fullName evidence="5">Tetratricopeptide repeat protein</fullName>
    </submittedName>
</protein>
<keyword evidence="2 3" id="KW-0802">TPR repeat</keyword>
<evidence type="ECO:0000256" key="2">
    <source>
        <dbReference type="ARBA" id="ARBA00022803"/>
    </source>
</evidence>
<dbReference type="SMART" id="SM00028">
    <property type="entry name" value="TPR"/>
    <property type="match status" value="5"/>
</dbReference>
<gene>
    <name evidence="5" type="ORF">QVH07_01385</name>
</gene>
<feature type="transmembrane region" description="Helical" evidence="4">
    <location>
        <begin position="357"/>
        <end position="378"/>
    </location>
</feature>
<dbReference type="InterPro" id="IPR019734">
    <property type="entry name" value="TPR_rpt"/>
</dbReference>
<proteinExistence type="predicted"/>
<keyword evidence="4" id="KW-0812">Transmembrane</keyword>
<evidence type="ECO:0000313" key="5">
    <source>
        <dbReference type="EMBL" id="MDN3202775.1"/>
    </source>
</evidence>
<dbReference type="Proteomes" id="UP001171916">
    <property type="component" value="Unassembled WGS sequence"/>
</dbReference>
<sequence>MKNIKPIYWVFLIALLGSLLYFHTRDFGYSADDGIYSHFNRVTKQGLNNWQELFEYGSMNFIQINPVNTSIYRPLTLLTFAIENELTGEFSAPVGHKVNIVLYALVLVVIGLLLVHLFELKKLPIWLALLVLLLYAVHPIHTEVVASVKSRDTLLCSLFAFSAILIWSKAGPKPSVLIQILAGILFFFSLISKEESIPLMALVAGIGYFFYNKSLMDSIKGVVPFLIAVVVYMGIRAVVLDEASTVYNSMINSVLYDAEGGELIATNLYIYLQYIKLLFFPHPLSWDYSFSQLTVQTFSNPMVWLSLIFFAGLIYFAVKLGKKRDLLSFGIILYLATFSIFANLSKSLIIGSNLGERFQFVPSLAFCFLVCYGIYLLAGKYAQAKLPLIFGIIFVPVILAFSWKTVDRAKVWESNYTLSKSGVETSPKSWRTHMFYGDELRQLGAQIRRTNPDSAEIYFKEAVAELDNGYEIIAGRVGVSQFLGSLAESYLGLGDSTKAISILEQSTRENPSSSFAFVKLGYVEMSRNNIPKAEEWFIKGLRAPDPNHFALYKALGTLYDKQNENLKAIASFKKSLEYGPDREVSRALGFLYFQEGDEQTARQYFPEDEEIDMEEVRFVKDMKLANLAFKEEDYTTAFEGYESIVPRFEEYGGEEKYPSFYGAFGETLIEVGDTLRSKEYLLKAYNLGGYQGVVCTNLGVISYFYDKDYEKAEDYFAEAIDIGVSDLYSSLVNLGSTQIVNGKEEDARETFEKAFEVRPTVTVVRNLYLLNANLGDPEKAEYYLSLLQQNQ</sequence>
<keyword evidence="6" id="KW-1185">Reference proteome</keyword>
<dbReference type="SUPFAM" id="SSF48452">
    <property type="entry name" value="TPR-like"/>
    <property type="match status" value="1"/>
</dbReference>
<dbReference type="PANTHER" id="PTHR44227">
    <property type="match status" value="1"/>
</dbReference>
<dbReference type="Pfam" id="PF13432">
    <property type="entry name" value="TPR_16"/>
    <property type="match status" value="1"/>
</dbReference>
<organism evidence="5 6">
    <name type="scientific">Algoriphagus sediminis</name>
    <dbReference type="NCBI Taxonomy" id="3057113"/>
    <lineage>
        <taxon>Bacteria</taxon>
        <taxon>Pseudomonadati</taxon>
        <taxon>Bacteroidota</taxon>
        <taxon>Cytophagia</taxon>
        <taxon>Cytophagales</taxon>
        <taxon>Cyclobacteriaceae</taxon>
        <taxon>Algoriphagus</taxon>
    </lineage>
</organism>
<feature type="transmembrane region" description="Helical" evidence="4">
    <location>
        <begin position="199"/>
        <end position="216"/>
    </location>
</feature>
<feature type="repeat" description="TPR" evidence="3">
    <location>
        <begin position="549"/>
        <end position="582"/>
    </location>
</feature>
<dbReference type="PANTHER" id="PTHR44227:SF3">
    <property type="entry name" value="PROTEIN O-MANNOSYL-TRANSFERASE TMTC4"/>
    <property type="match status" value="1"/>
</dbReference>
<evidence type="ECO:0000256" key="4">
    <source>
        <dbReference type="SAM" id="Phobius"/>
    </source>
</evidence>
<keyword evidence="1" id="KW-0677">Repeat</keyword>
<dbReference type="PROSITE" id="PS50005">
    <property type="entry name" value="TPR"/>
    <property type="match status" value="2"/>
</dbReference>
<feature type="transmembrane region" description="Helical" evidence="4">
    <location>
        <begin position="325"/>
        <end position="345"/>
    </location>
</feature>
<dbReference type="InterPro" id="IPR052346">
    <property type="entry name" value="O-mannosyl-transferase_TMTC"/>
</dbReference>
<name>A0ABT7Y8C6_9BACT</name>
<feature type="transmembrane region" description="Helical" evidence="4">
    <location>
        <begin position="301"/>
        <end position="318"/>
    </location>
</feature>
<feature type="transmembrane region" description="Helical" evidence="4">
    <location>
        <begin position="385"/>
        <end position="403"/>
    </location>
</feature>